<reference evidence="4 5" key="1">
    <citation type="submission" date="2018-11" db="EMBL/GenBank/DDBJ databases">
        <authorList>
            <consortium name="Pathogen Informatics"/>
        </authorList>
    </citation>
    <scope>NUCLEOTIDE SEQUENCE [LARGE SCALE GENOMIC DNA]</scope>
    <source>
        <strain>Denwood</strain>
        <strain evidence="5">Zambia</strain>
    </source>
</reference>
<dbReference type="InterPro" id="IPR001650">
    <property type="entry name" value="Helicase_C-like"/>
</dbReference>
<keyword evidence="1" id="KW-0547">Nucleotide-binding</keyword>
<dbReference type="Proteomes" id="UP000269396">
    <property type="component" value="Unassembled WGS sequence"/>
</dbReference>
<name>A0A183P275_9TREM</name>
<dbReference type="EMBL" id="UZAL01028947">
    <property type="protein sequence ID" value="VDP44791.1"/>
    <property type="molecule type" value="Genomic_DNA"/>
</dbReference>
<dbReference type="InterPro" id="IPR038718">
    <property type="entry name" value="SNF2-like_sf"/>
</dbReference>
<dbReference type="InterPro" id="IPR014001">
    <property type="entry name" value="Helicase_ATP-bd"/>
</dbReference>
<keyword evidence="3" id="KW-0067">ATP-binding</keyword>
<dbReference type="PROSITE" id="PS51194">
    <property type="entry name" value="HELICASE_CTER"/>
    <property type="match status" value="1"/>
</dbReference>
<gene>
    <name evidence="4" type="ORF">SMTD_LOCUS8461</name>
</gene>
<dbReference type="InterPro" id="IPR049730">
    <property type="entry name" value="SNF2/RAD54-like_C"/>
</dbReference>
<dbReference type="PANTHER" id="PTHR47157">
    <property type="entry name" value="CHROMODOMAIN-HELICASE-DNA-BINDING PROTEIN 1-LIKE"/>
    <property type="match status" value="1"/>
</dbReference>
<dbReference type="InterPro" id="IPR027417">
    <property type="entry name" value="P-loop_NTPase"/>
</dbReference>
<dbReference type="SUPFAM" id="SSF52540">
    <property type="entry name" value="P-loop containing nucleoside triphosphate hydrolases"/>
    <property type="match status" value="2"/>
</dbReference>
<dbReference type="InterPro" id="IPR031053">
    <property type="entry name" value="ALC1"/>
</dbReference>
<dbReference type="GO" id="GO:0006281">
    <property type="term" value="P:DNA repair"/>
    <property type="evidence" value="ECO:0007669"/>
    <property type="project" value="InterPro"/>
</dbReference>
<evidence type="ECO:0000256" key="3">
    <source>
        <dbReference type="ARBA" id="ARBA00022840"/>
    </source>
</evidence>
<sequence>MDYLIKSCESLVNPTCSIEFEKLVEFGLTGIVIREYQLQGINWLINCDLQNHGGLLCDEMGLGKTCQICINDEAFFKTFYWNYVIIDEGHRLKNSNTQLYSMLNETCLGIRFILTGTPVQNNLEELFNLLHFVAPNYFHGKLRSTFLTHFGNADKMVRHRVFGHRDDNGISVTILKHRLLWLGHVLRMSSQRIPRRTLFADSGTGWKRRGGEMSASNSQCNLFQSITGQHNNNNDLRTHNRLQNLIMNLRKCVNHPYLFDGIEPEPFTLGEHLIQTSSKLFLLDLLLQFLYNPNHSNLDKSFYSSNSKPVHKVLIFSQMTRMLDIIQDYMTLRGYSYERLDGSVRGEDRFQAVKSFNEDQETFVFLLSTRAGGQGLNLVSADTVIFVDNDFNPQIDVQAAGRAHRIGQTK</sequence>
<dbReference type="STRING" id="31246.A0A183P275"/>
<keyword evidence="2" id="KW-0378">Hydrolase</keyword>
<organism evidence="4 5">
    <name type="scientific">Schistosoma mattheei</name>
    <dbReference type="NCBI Taxonomy" id="31246"/>
    <lineage>
        <taxon>Eukaryota</taxon>
        <taxon>Metazoa</taxon>
        <taxon>Spiralia</taxon>
        <taxon>Lophotrochozoa</taxon>
        <taxon>Platyhelminthes</taxon>
        <taxon>Trematoda</taxon>
        <taxon>Digenea</taxon>
        <taxon>Strigeidida</taxon>
        <taxon>Schistosomatoidea</taxon>
        <taxon>Schistosomatidae</taxon>
        <taxon>Schistosoma</taxon>
    </lineage>
</organism>
<dbReference type="CDD" id="cd18793">
    <property type="entry name" value="SF2_C_SNF"/>
    <property type="match status" value="1"/>
</dbReference>
<keyword evidence="5" id="KW-1185">Reference proteome</keyword>
<evidence type="ECO:0000313" key="4">
    <source>
        <dbReference type="EMBL" id="VDP44791.1"/>
    </source>
</evidence>
<dbReference type="Pfam" id="PF00176">
    <property type="entry name" value="SNF2-rel_dom"/>
    <property type="match status" value="2"/>
</dbReference>
<dbReference type="PANTHER" id="PTHR47157:SF1">
    <property type="entry name" value="CHROMODOMAIN-HELICASE-DNA-BINDING PROTEIN 1-LIKE"/>
    <property type="match status" value="1"/>
</dbReference>
<dbReference type="GO" id="GO:0003678">
    <property type="term" value="F:DNA helicase activity"/>
    <property type="evidence" value="ECO:0007669"/>
    <property type="project" value="InterPro"/>
</dbReference>
<accession>A0A183P275</accession>
<evidence type="ECO:0000256" key="2">
    <source>
        <dbReference type="ARBA" id="ARBA00022801"/>
    </source>
</evidence>
<dbReference type="Gene3D" id="3.40.50.300">
    <property type="entry name" value="P-loop containing nucleotide triphosphate hydrolases"/>
    <property type="match status" value="1"/>
</dbReference>
<dbReference type="GO" id="GO:0006338">
    <property type="term" value="P:chromatin remodeling"/>
    <property type="evidence" value="ECO:0007669"/>
    <property type="project" value="InterPro"/>
</dbReference>
<dbReference type="PROSITE" id="PS51192">
    <property type="entry name" value="HELICASE_ATP_BIND_1"/>
    <property type="match status" value="1"/>
</dbReference>
<evidence type="ECO:0000313" key="5">
    <source>
        <dbReference type="Proteomes" id="UP000269396"/>
    </source>
</evidence>
<dbReference type="InterPro" id="IPR000330">
    <property type="entry name" value="SNF2_N"/>
</dbReference>
<dbReference type="Gene3D" id="3.40.50.10810">
    <property type="entry name" value="Tandem AAA-ATPase domain"/>
    <property type="match status" value="2"/>
</dbReference>
<dbReference type="Pfam" id="PF00271">
    <property type="entry name" value="Helicase_C"/>
    <property type="match status" value="1"/>
</dbReference>
<proteinExistence type="predicted"/>
<dbReference type="GO" id="GO:0005524">
    <property type="term" value="F:ATP binding"/>
    <property type="evidence" value="ECO:0007669"/>
    <property type="project" value="UniProtKB-KW"/>
</dbReference>
<dbReference type="SMART" id="SM00490">
    <property type="entry name" value="HELICc"/>
    <property type="match status" value="1"/>
</dbReference>
<dbReference type="AlphaFoldDB" id="A0A183P275"/>
<evidence type="ECO:0000256" key="1">
    <source>
        <dbReference type="ARBA" id="ARBA00022741"/>
    </source>
</evidence>
<dbReference type="GO" id="GO:0016787">
    <property type="term" value="F:hydrolase activity"/>
    <property type="evidence" value="ECO:0007669"/>
    <property type="project" value="UniProtKB-KW"/>
</dbReference>
<dbReference type="GO" id="GO:0005634">
    <property type="term" value="C:nucleus"/>
    <property type="evidence" value="ECO:0007669"/>
    <property type="project" value="TreeGrafter"/>
</dbReference>
<protein>
    <submittedName>
        <fullName evidence="4">Uncharacterized protein</fullName>
    </submittedName>
</protein>